<evidence type="ECO:0000256" key="1">
    <source>
        <dbReference type="ARBA" id="ARBA00004141"/>
    </source>
</evidence>
<sequence length="541" mass="59232">MVTENPLMKEGYADSSKDADGVDVDPKHSSIQVKGSLQDAGSFENGASVTIEDEKWPGVVSSWRDVDEEVVMHIPPGVDSRGSFFQYVRYFMPGWLVAIAYVDPGNFQADLQAGAVSGYSLNWTILWTQLLSWYVQYMCVKLQHYTNTNLAEAMAQQYPKYIRWMFWVIAEVSIILTDLPEVIGFAIAINLFNPSVPLWAGVLLSFLTTMVFLATLAKGSYFIELVACGLVLVMSIVLFVEWGSSNTDTVAFLKGAFLPIGKMPPGSVQSAIQIIGAVVMPHNLYLHSGALVTRRCPPKESYKRQAVKLGLWDPFVPILSTTVVNWCIATLAAIYVYGNPNVDPDQSLGIFSFPDYLEVPGAKVLWGVALIAAAQSSCITTTYSGQFVMDGFLNIKLPKWLRAVLTRVVAVLPCVAVAVALDATSMETMIDVVNSSLAFLLPFALIPLVKLTTSKKYMGKFASGRVEAILIWIVTFACFGINFYTLVAPGGDYFGKYTSAMTVVGVQMNIIQDLVCAFYIACCVYMSFAPVKGTPLGISED</sequence>
<dbReference type="GO" id="GO:0005886">
    <property type="term" value="C:plasma membrane"/>
    <property type="evidence" value="ECO:0007669"/>
    <property type="project" value="TreeGrafter"/>
</dbReference>
<proteinExistence type="inferred from homology"/>
<organism evidence="9 10">
    <name type="scientific">Chloropicon primus</name>
    <dbReference type="NCBI Taxonomy" id="1764295"/>
    <lineage>
        <taxon>Eukaryota</taxon>
        <taxon>Viridiplantae</taxon>
        <taxon>Chlorophyta</taxon>
        <taxon>Chloropicophyceae</taxon>
        <taxon>Chloropicales</taxon>
        <taxon>Chloropicaceae</taxon>
        <taxon>Chloropicon</taxon>
    </lineage>
</organism>
<feature type="transmembrane region" description="Helical" evidence="8">
    <location>
        <begin position="364"/>
        <end position="388"/>
    </location>
</feature>
<feature type="transmembrane region" description="Helical" evidence="8">
    <location>
        <begin position="314"/>
        <end position="337"/>
    </location>
</feature>
<dbReference type="Proteomes" id="UP000316726">
    <property type="component" value="Chromosome 7"/>
</dbReference>
<evidence type="ECO:0000313" key="9">
    <source>
        <dbReference type="EMBL" id="QDZ22405.1"/>
    </source>
</evidence>
<feature type="transmembrane region" description="Helical" evidence="8">
    <location>
        <begin position="510"/>
        <end position="528"/>
    </location>
</feature>
<feature type="transmembrane region" description="Helical" evidence="8">
    <location>
        <begin position="221"/>
        <end position="240"/>
    </location>
</feature>
<dbReference type="Pfam" id="PF01566">
    <property type="entry name" value="Nramp"/>
    <property type="match status" value="1"/>
</dbReference>
<keyword evidence="5 8" id="KW-1133">Transmembrane helix</keyword>
<keyword evidence="4 8" id="KW-0812">Transmembrane</keyword>
<dbReference type="PRINTS" id="PR00447">
    <property type="entry name" value="NATRESASSCMP"/>
</dbReference>
<dbReference type="NCBIfam" id="NF037982">
    <property type="entry name" value="Nramp_1"/>
    <property type="match status" value="1"/>
</dbReference>
<feature type="region of interest" description="Disordered" evidence="7">
    <location>
        <begin position="1"/>
        <end position="28"/>
    </location>
</feature>
<dbReference type="GO" id="GO:0034755">
    <property type="term" value="P:iron ion transmembrane transport"/>
    <property type="evidence" value="ECO:0007669"/>
    <property type="project" value="TreeGrafter"/>
</dbReference>
<evidence type="ECO:0000256" key="6">
    <source>
        <dbReference type="ARBA" id="ARBA00023136"/>
    </source>
</evidence>
<evidence type="ECO:0000256" key="4">
    <source>
        <dbReference type="ARBA" id="ARBA00022692"/>
    </source>
</evidence>
<keyword evidence="6 8" id="KW-0472">Membrane</keyword>
<evidence type="ECO:0000256" key="3">
    <source>
        <dbReference type="ARBA" id="ARBA00022448"/>
    </source>
</evidence>
<feature type="transmembrane region" description="Helical" evidence="8">
    <location>
        <begin position="271"/>
        <end position="293"/>
    </location>
</feature>
<evidence type="ECO:0000256" key="7">
    <source>
        <dbReference type="SAM" id="MobiDB-lite"/>
    </source>
</evidence>
<feature type="transmembrane region" description="Helical" evidence="8">
    <location>
        <begin position="164"/>
        <end position="192"/>
    </location>
</feature>
<evidence type="ECO:0000256" key="2">
    <source>
        <dbReference type="ARBA" id="ARBA00009965"/>
    </source>
</evidence>
<keyword evidence="3" id="KW-0813">Transport</keyword>
<feature type="transmembrane region" description="Helical" evidence="8">
    <location>
        <begin position="469"/>
        <end position="490"/>
    </location>
</feature>
<comment type="subcellular location">
    <subcellularLocation>
        <location evidence="1">Membrane</location>
        <topology evidence="1">Multi-pass membrane protein</topology>
    </subcellularLocation>
</comment>
<dbReference type="AlphaFoldDB" id="A0A5B8MRX4"/>
<dbReference type="PANTHER" id="PTHR11706:SF33">
    <property type="entry name" value="NATURAL RESISTANCE-ASSOCIATED MACROPHAGE PROTEIN 2"/>
    <property type="match status" value="1"/>
</dbReference>
<dbReference type="NCBIfam" id="TIGR01197">
    <property type="entry name" value="nramp"/>
    <property type="match status" value="1"/>
</dbReference>
<gene>
    <name evidence="9" type="ORF">A3770_07p49230</name>
</gene>
<dbReference type="GO" id="GO:0015086">
    <property type="term" value="F:cadmium ion transmembrane transporter activity"/>
    <property type="evidence" value="ECO:0007669"/>
    <property type="project" value="TreeGrafter"/>
</dbReference>
<evidence type="ECO:0000256" key="8">
    <source>
        <dbReference type="SAM" id="Phobius"/>
    </source>
</evidence>
<feature type="transmembrane region" description="Helical" evidence="8">
    <location>
        <begin position="400"/>
        <end position="420"/>
    </location>
</feature>
<dbReference type="EMBL" id="CP031040">
    <property type="protein sequence ID" value="QDZ22405.1"/>
    <property type="molecule type" value="Genomic_DNA"/>
</dbReference>
<dbReference type="GO" id="GO:0005384">
    <property type="term" value="F:manganese ion transmembrane transporter activity"/>
    <property type="evidence" value="ECO:0007669"/>
    <property type="project" value="TreeGrafter"/>
</dbReference>
<dbReference type="STRING" id="1764295.A0A5B8MRX4"/>
<comment type="similarity">
    <text evidence="2">Belongs to the NRAMP (TC 2.A.55) family.</text>
</comment>
<accession>A0A5B8MRX4</accession>
<dbReference type="OrthoDB" id="409173at2759"/>
<feature type="transmembrane region" description="Helical" evidence="8">
    <location>
        <begin position="198"/>
        <end position="216"/>
    </location>
</feature>
<feature type="compositionally biased region" description="Basic and acidic residues" evidence="7">
    <location>
        <begin position="11"/>
        <end position="28"/>
    </location>
</feature>
<dbReference type="InterPro" id="IPR001046">
    <property type="entry name" value="NRAMP_fam"/>
</dbReference>
<feature type="transmembrane region" description="Helical" evidence="8">
    <location>
        <begin position="432"/>
        <end position="449"/>
    </location>
</feature>
<protein>
    <submittedName>
        <fullName evidence="9">Natural resistance-associated macrophage protein</fullName>
    </submittedName>
</protein>
<reference evidence="9 10" key="1">
    <citation type="submission" date="2018-07" db="EMBL/GenBank/DDBJ databases">
        <title>The complete nuclear genome of the prasinophyte Chloropicon primus (CCMP1205).</title>
        <authorList>
            <person name="Pombert J.-F."/>
            <person name="Otis C."/>
            <person name="Turmel M."/>
            <person name="Lemieux C."/>
        </authorList>
    </citation>
    <scope>NUCLEOTIDE SEQUENCE [LARGE SCALE GENOMIC DNA]</scope>
    <source>
        <strain evidence="9 10">CCMP1205</strain>
    </source>
</reference>
<dbReference type="PANTHER" id="PTHR11706">
    <property type="entry name" value="SOLUTE CARRIER PROTEIN FAMILY 11 MEMBER"/>
    <property type="match status" value="1"/>
</dbReference>
<name>A0A5B8MRX4_9CHLO</name>
<keyword evidence="10" id="KW-1185">Reference proteome</keyword>
<evidence type="ECO:0000256" key="5">
    <source>
        <dbReference type="ARBA" id="ARBA00022989"/>
    </source>
</evidence>
<evidence type="ECO:0000313" key="10">
    <source>
        <dbReference type="Proteomes" id="UP000316726"/>
    </source>
</evidence>